<name>A0ACC3SKT0_9PEZI</name>
<proteinExistence type="predicted"/>
<dbReference type="EMBL" id="JAMKPW020000011">
    <property type="protein sequence ID" value="KAK8213312.1"/>
    <property type="molecule type" value="Genomic_DNA"/>
</dbReference>
<gene>
    <name evidence="1" type="ORF">M8818_002611</name>
</gene>
<comment type="caution">
    <text evidence="1">The sequence shown here is derived from an EMBL/GenBank/DDBJ whole genome shotgun (WGS) entry which is preliminary data.</text>
</comment>
<accession>A0ACC3SKT0</accession>
<keyword evidence="2" id="KW-1185">Reference proteome</keyword>
<dbReference type="Proteomes" id="UP001320706">
    <property type="component" value="Unassembled WGS sequence"/>
</dbReference>
<evidence type="ECO:0000313" key="1">
    <source>
        <dbReference type="EMBL" id="KAK8213312.1"/>
    </source>
</evidence>
<protein>
    <submittedName>
        <fullName evidence="1">Uncharacterized protein</fullName>
    </submittedName>
</protein>
<organism evidence="1 2">
    <name type="scientific">Zalaria obscura</name>
    <dbReference type="NCBI Taxonomy" id="2024903"/>
    <lineage>
        <taxon>Eukaryota</taxon>
        <taxon>Fungi</taxon>
        <taxon>Dikarya</taxon>
        <taxon>Ascomycota</taxon>
        <taxon>Pezizomycotina</taxon>
        <taxon>Dothideomycetes</taxon>
        <taxon>Dothideomycetidae</taxon>
        <taxon>Dothideales</taxon>
        <taxon>Zalariaceae</taxon>
        <taxon>Zalaria</taxon>
    </lineage>
</organism>
<reference evidence="1" key="1">
    <citation type="submission" date="2024-02" db="EMBL/GenBank/DDBJ databases">
        <title>Metagenome Assembled Genome of Zalaria obscura JY119.</title>
        <authorList>
            <person name="Vighnesh L."/>
            <person name="Jagadeeshwari U."/>
            <person name="Venkata Ramana C."/>
            <person name="Sasikala C."/>
        </authorList>
    </citation>
    <scope>NUCLEOTIDE SEQUENCE</scope>
    <source>
        <strain evidence="1">JY119</strain>
    </source>
</reference>
<sequence>MPHLKQLTCSIELTPTNTKLEEYGTTYGDGHVSTYIAVPTHQRTFNIHLTSDGYIAPGLAMFVYIDGAYQCNRNRRGLLEPGEGVPNEGSQVEFRVRQKEERQADGGFVGRDWSFHALNTVSADKAGSATKDFLDNVGTIEVVVLRCKAPTQVTSADNAQVSTRNNEGKGIKQTTHKQPEKSKPASAKAGSVSNASRAQSSIGGLMGLFDGAADYNFDGPADVPTATLQDLQALLTQMQNLQQGATAPPAGGIPQVQTILSGQTNAVPQQPGYRAPSVTGDPRYAGLYGADRREMKERLRARGEAVSVTDFGNGAYAYPTQPRQQRSPYGQAPGGFSAYVPQTQGGAEQAIAAEVAAVQALMEQLGSQKQAAKSAFTMVEDPVVLQANGERGNKVASNAWETKSVSKKQEEKKATSINGWSTGNSKAAGNNGWDTGSKKVDNQNGWDSGSNKPAGNADWGHVSNKPVSIANWGSASNKVAGGNGWEEAKPVSVSYNDWKKKEQQQQQQKPSSAKNEWDTSNKSQGWGDEKAASQKANDDAVWGDFKSYNGSGKSEAAKSHPHRSRRPHKEDGTQNKVDDWAKQQQNVTGNAWDTINKNNTSGNTWDDTTSIKLHKNDNNWDTSKNKQPSVHQQSQKAQERILKNGSSTYVKPYWAHWDRNPPAPIEPAPPPQGPKNLYTHRAGPLPAVPASTAKQRDLAAQVRVGAGADYYHRTSRPEYLDEMVKPYAVFTFRYRSKEFVESKLGIKVEEVEESGEDVRKMTKEELIKEVLRARGVKNAAQQAPKSEKNEWGKRDASILHSLCRISRDIRNGHGAGHLVVPQQASQTIPGFRVRETKCGLSASPDAEAMRLDSA</sequence>
<evidence type="ECO:0000313" key="2">
    <source>
        <dbReference type="Proteomes" id="UP001320706"/>
    </source>
</evidence>